<accession>A0A5K8A4R3</accession>
<proteinExistence type="predicted"/>
<dbReference type="InterPro" id="IPR018634">
    <property type="entry name" value="ChrB_C"/>
</dbReference>
<dbReference type="EMBL" id="AP021879">
    <property type="protein sequence ID" value="BBO87532.1"/>
    <property type="molecule type" value="Genomic_DNA"/>
</dbReference>
<sequence>MDNYKNIGLLLLLILVCLGTMAMNPAYGRCESSNAVYSTWDIFEVDKLGSIWLIKRFVNPKAQIKIYPKGEAITEGIPFDTPDAKFRRYHNISTYEMFRRHYKVEDPRCKYISRIVHDIEINTWEKKVMSESRPVINAIQKIISEASTSEEIIHKGIIFFDKLYAN</sequence>
<evidence type="ECO:0000313" key="2">
    <source>
        <dbReference type="EMBL" id="BBO87532.1"/>
    </source>
</evidence>
<keyword evidence="3" id="KW-1185">Reference proteome</keyword>
<dbReference type="AlphaFoldDB" id="A0A5K8A4R3"/>
<organism evidence="2 3">
    <name type="scientific">Desulfosarcina ovata subsp. ovata</name>
    <dbReference type="NCBI Taxonomy" id="2752305"/>
    <lineage>
        <taxon>Bacteria</taxon>
        <taxon>Pseudomonadati</taxon>
        <taxon>Thermodesulfobacteriota</taxon>
        <taxon>Desulfobacteria</taxon>
        <taxon>Desulfobacterales</taxon>
        <taxon>Desulfosarcinaceae</taxon>
        <taxon>Desulfosarcina</taxon>
    </lineage>
</organism>
<protein>
    <recommendedName>
        <fullName evidence="1">ChrB C-terminal domain-containing protein</fullName>
    </recommendedName>
</protein>
<dbReference type="Proteomes" id="UP000422108">
    <property type="component" value="Chromosome"/>
</dbReference>
<dbReference type="Pfam" id="PF09828">
    <property type="entry name" value="ChrB_C"/>
    <property type="match status" value="1"/>
</dbReference>
<reference evidence="2 3" key="1">
    <citation type="submission" date="2019-11" db="EMBL/GenBank/DDBJ databases">
        <title>Comparative genomics of hydrocarbon-degrading Desulfosarcina strains.</title>
        <authorList>
            <person name="Watanabe M."/>
            <person name="Kojima H."/>
            <person name="Fukui M."/>
        </authorList>
    </citation>
    <scope>NUCLEOTIDE SEQUENCE [LARGE SCALE GENOMIC DNA]</scope>
    <source>
        <strain evidence="3">oXyS1</strain>
    </source>
</reference>
<evidence type="ECO:0000313" key="3">
    <source>
        <dbReference type="Proteomes" id="UP000422108"/>
    </source>
</evidence>
<feature type="domain" description="ChrB C-terminal" evidence="1">
    <location>
        <begin position="39"/>
        <end position="165"/>
    </location>
</feature>
<name>A0A5K8A4R3_9BACT</name>
<evidence type="ECO:0000259" key="1">
    <source>
        <dbReference type="Pfam" id="PF09828"/>
    </source>
</evidence>
<gene>
    <name evidence="2" type="ORF">DSCOOX_07120</name>
</gene>
<dbReference type="RefSeq" id="WP_155308980.1">
    <property type="nucleotide sequence ID" value="NZ_AP021879.1"/>
</dbReference>